<feature type="region of interest" description="Disordered" evidence="2">
    <location>
        <begin position="1"/>
        <end position="26"/>
    </location>
</feature>
<gene>
    <name evidence="4" type="ORF">SHERM_16698</name>
</gene>
<dbReference type="Proteomes" id="UP001153555">
    <property type="component" value="Unassembled WGS sequence"/>
</dbReference>
<keyword evidence="1" id="KW-0833">Ubl conjugation pathway</keyword>
<dbReference type="EMBL" id="CACSLK010014283">
    <property type="protein sequence ID" value="CAA0816832.1"/>
    <property type="molecule type" value="Genomic_DNA"/>
</dbReference>
<organism evidence="4 5">
    <name type="scientific">Striga hermonthica</name>
    <name type="common">Purple witchweed</name>
    <name type="synonym">Buchnera hermonthica</name>
    <dbReference type="NCBI Taxonomy" id="68872"/>
    <lineage>
        <taxon>Eukaryota</taxon>
        <taxon>Viridiplantae</taxon>
        <taxon>Streptophyta</taxon>
        <taxon>Embryophyta</taxon>
        <taxon>Tracheophyta</taxon>
        <taxon>Spermatophyta</taxon>
        <taxon>Magnoliopsida</taxon>
        <taxon>eudicotyledons</taxon>
        <taxon>Gunneridae</taxon>
        <taxon>Pentapetalae</taxon>
        <taxon>asterids</taxon>
        <taxon>lamiids</taxon>
        <taxon>Lamiales</taxon>
        <taxon>Orobanchaceae</taxon>
        <taxon>Buchnereae</taxon>
        <taxon>Striga</taxon>
    </lineage>
</organism>
<keyword evidence="5" id="KW-1185">Reference proteome</keyword>
<evidence type="ECO:0000256" key="1">
    <source>
        <dbReference type="ARBA" id="ARBA00022786"/>
    </source>
</evidence>
<evidence type="ECO:0000313" key="5">
    <source>
        <dbReference type="Proteomes" id="UP001153555"/>
    </source>
</evidence>
<dbReference type="SUPFAM" id="SSF54236">
    <property type="entry name" value="Ubiquitin-like"/>
    <property type="match status" value="1"/>
</dbReference>
<dbReference type="FunFam" id="3.10.20.90:FF:000054">
    <property type="entry name" value="Ubiquitin-like protein 5"/>
    <property type="match status" value="1"/>
</dbReference>
<feature type="region of interest" description="Disordered" evidence="2">
    <location>
        <begin position="33"/>
        <end position="52"/>
    </location>
</feature>
<accession>A0A9N7N025</accession>
<dbReference type="PROSITE" id="PS50053">
    <property type="entry name" value="UBIQUITIN_2"/>
    <property type="match status" value="1"/>
</dbReference>
<evidence type="ECO:0000259" key="3">
    <source>
        <dbReference type="PROSITE" id="PS50053"/>
    </source>
</evidence>
<dbReference type="OrthoDB" id="3881at2759"/>
<protein>
    <submittedName>
        <fullName evidence="4">Ubiquitin-like protein 5</fullName>
    </submittedName>
</protein>
<proteinExistence type="predicted"/>
<dbReference type="PANTHER" id="PTHR13042">
    <property type="entry name" value="UBIQUITIN-LIKE PROTEIN 5"/>
    <property type="match status" value="1"/>
</dbReference>
<dbReference type="InterPro" id="IPR039732">
    <property type="entry name" value="Hub1/Ubl5"/>
</dbReference>
<feature type="compositionally biased region" description="Basic and acidic residues" evidence="2">
    <location>
        <begin position="40"/>
        <end position="52"/>
    </location>
</feature>
<feature type="domain" description="Ubiquitin-like" evidence="3">
    <location>
        <begin position="93"/>
        <end position="164"/>
    </location>
</feature>
<reference evidence="4" key="1">
    <citation type="submission" date="2019-12" db="EMBL/GenBank/DDBJ databases">
        <authorList>
            <person name="Scholes J."/>
        </authorList>
    </citation>
    <scope>NUCLEOTIDE SEQUENCE</scope>
</reference>
<sequence>MGSNELKSMGSGEACGGPTTTKWKATSKVCGWPATTEGKASADRDGVEGAEVDRESKEHSKIILILCPSAYNTIHQSIARSLRRRRTKIAKMIEVVLNDRLGKKVRVKCNEDDTIGDLKKLVAAQTGTRADKIRIQKWYTIYKDHITLKDYEVHDGMGLELYYN</sequence>
<comment type="caution">
    <text evidence="4">The sequence shown here is derived from an EMBL/GenBank/DDBJ whole genome shotgun (WGS) entry which is preliminary data.</text>
</comment>
<name>A0A9N7N025_STRHE</name>
<dbReference type="InterPro" id="IPR029071">
    <property type="entry name" value="Ubiquitin-like_domsf"/>
</dbReference>
<evidence type="ECO:0000256" key="2">
    <source>
        <dbReference type="SAM" id="MobiDB-lite"/>
    </source>
</evidence>
<dbReference type="Gene3D" id="3.10.20.90">
    <property type="entry name" value="Phosphatidylinositol 3-kinase Catalytic Subunit, Chain A, domain 1"/>
    <property type="match status" value="1"/>
</dbReference>
<dbReference type="Pfam" id="PF00240">
    <property type="entry name" value="ubiquitin"/>
    <property type="match status" value="1"/>
</dbReference>
<dbReference type="CDD" id="cd01791">
    <property type="entry name" value="Ubl_UBL5"/>
    <property type="match status" value="1"/>
</dbReference>
<evidence type="ECO:0000313" key="4">
    <source>
        <dbReference type="EMBL" id="CAA0816832.1"/>
    </source>
</evidence>
<dbReference type="AlphaFoldDB" id="A0A9N7N025"/>
<dbReference type="InterPro" id="IPR000626">
    <property type="entry name" value="Ubiquitin-like_dom"/>
</dbReference>